<sequence>MHSGYHMSKSSKAETYSFWSYELSKRAFISSREEGSPEWMSVLLCGGVAGVVTWASVFPLDVIKTRVQSQELRQNALTGGTSERSTLLSGQTQRLGAVEITKRAYQSEGISVFFRGLGICSARAFIVNAVQWMVYEWMMHVLVQQKATQAI</sequence>
<dbReference type="Proteomes" id="UP001320706">
    <property type="component" value="Unassembled WGS sequence"/>
</dbReference>
<comment type="caution">
    <text evidence="1">The sequence shown here is derived from an EMBL/GenBank/DDBJ whole genome shotgun (WGS) entry which is preliminary data.</text>
</comment>
<name>A0ACC3SBK0_9PEZI</name>
<gene>
    <name evidence="1" type="ORF">M8818_004579</name>
</gene>
<dbReference type="EMBL" id="JAMKPW020000022">
    <property type="protein sequence ID" value="KAK8206745.1"/>
    <property type="molecule type" value="Genomic_DNA"/>
</dbReference>
<evidence type="ECO:0000313" key="2">
    <source>
        <dbReference type="Proteomes" id="UP001320706"/>
    </source>
</evidence>
<reference evidence="1" key="1">
    <citation type="submission" date="2024-02" db="EMBL/GenBank/DDBJ databases">
        <title>Metagenome Assembled Genome of Zalaria obscura JY119.</title>
        <authorList>
            <person name="Vighnesh L."/>
            <person name="Jagadeeshwari U."/>
            <person name="Venkata Ramana C."/>
            <person name="Sasikala C."/>
        </authorList>
    </citation>
    <scope>NUCLEOTIDE SEQUENCE</scope>
    <source>
        <strain evidence="1">JY119</strain>
    </source>
</reference>
<evidence type="ECO:0000313" key="1">
    <source>
        <dbReference type="EMBL" id="KAK8206745.1"/>
    </source>
</evidence>
<organism evidence="1 2">
    <name type="scientific">Zalaria obscura</name>
    <dbReference type="NCBI Taxonomy" id="2024903"/>
    <lineage>
        <taxon>Eukaryota</taxon>
        <taxon>Fungi</taxon>
        <taxon>Dikarya</taxon>
        <taxon>Ascomycota</taxon>
        <taxon>Pezizomycotina</taxon>
        <taxon>Dothideomycetes</taxon>
        <taxon>Dothideomycetidae</taxon>
        <taxon>Dothideales</taxon>
        <taxon>Zalariaceae</taxon>
        <taxon>Zalaria</taxon>
    </lineage>
</organism>
<protein>
    <submittedName>
        <fullName evidence="1">Uncharacterized protein</fullName>
    </submittedName>
</protein>
<proteinExistence type="predicted"/>
<accession>A0ACC3SBK0</accession>
<keyword evidence="2" id="KW-1185">Reference proteome</keyword>